<dbReference type="GO" id="GO:0016020">
    <property type="term" value="C:membrane"/>
    <property type="evidence" value="ECO:0007669"/>
    <property type="project" value="UniProtKB-SubCell"/>
</dbReference>
<feature type="region of interest" description="Disordered" evidence="5">
    <location>
        <begin position="120"/>
        <end position="139"/>
    </location>
</feature>
<name>A0AAN6YES6_9PEZI</name>
<organism evidence="8 9">
    <name type="scientific">Rhypophila decipiens</name>
    <dbReference type="NCBI Taxonomy" id="261697"/>
    <lineage>
        <taxon>Eukaryota</taxon>
        <taxon>Fungi</taxon>
        <taxon>Dikarya</taxon>
        <taxon>Ascomycota</taxon>
        <taxon>Pezizomycotina</taxon>
        <taxon>Sordariomycetes</taxon>
        <taxon>Sordariomycetidae</taxon>
        <taxon>Sordariales</taxon>
        <taxon>Naviculisporaceae</taxon>
        <taxon>Rhypophila</taxon>
    </lineage>
</organism>
<dbReference type="EMBL" id="MU858056">
    <property type="protein sequence ID" value="KAK4217968.1"/>
    <property type="molecule type" value="Genomic_DNA"/>
</dbReference>
<evidence type="ECO:0000313" key="9">
    <source>
        <dbReference type="Proteomes" id="UP001301769"/>
    </source>
</evidence>
<evidence type="ECO:0000259" key="7">
    <source>
        <dbReference type="Pfam" id="PF13664"/>
    </source>
</evidence>
<keyword evidence="2 6" id="KW-0812">Transmembrane</keyword>
<comment type="caution">
    <text evidence="8">The sequence shown here is derived from an EMBL/GenBank/DDBJ whole genome shotgun (WGS) entry which is preliminary data.</text>
</comment>
<feature type="transmembrane region" description="Helical" evidence="6">
    <location>
        <begin position="14"/>
        <end position="39"/>
    </location>
</feature>
<evidence type="ECO:0000256" key="4">
    <source>
        <dbReference type="ARBA" id="ARBA00023136"/>
    </source>
</evidence>
<reference evidence="8" key="2">
    <citation type="submission" date="2023-05" db="EMBL/GenBank/DDBJ databases">
        <authorList>
            <consortium name="Lawrence Berkeley National Laboratory"/>
            <person name="Steindorff A."/>
            <person name="Hensen N."/>
            <person name="Bonometti L."/>
            <person name="Westerberg I."/>
            <person name="Brannstrom I.O."/>
            <person name="Guillou S."/>
            <person name="Cros-Aarteil S."/>
            <person name="Calhoun S."/>
            <person name="Haridas S."/>
            <person name="Kuo A."/>
            <person name="Mondo S."/>
            <person name="Pangilinan J."/>
            <person name="Riley R."/>
            <person name="Labutti K."/>
            <person name="Andreopoulos B."/>
            <person name="Lipzen A."/>
            <person name="Chen C."/>
            <person name="Yanf M."/>
            <person name="Daum C."/>
            <person name="Ng V."/>
            <person name="Clum A."/>
            <person name="Ohm R."/>
            <person name="Martin F."/>
            <person name="Silar P."/>
            <person name="Natvig D."/>
            <person name="Lalanne C."/>
            <person name="Gautier V."/>
            <person name="Ament-Velasquez S.L."/>
            <person name="Kruys A."/>
            <person name="Hutchinson M.I."/>
            <person name="Powell A.J."/>
            <person name="Barry K."/>
            <person name="Miller A.N."/>
            <person name="Grigoriev I.V."/>
            <person name="Debuchy R."/>
            <person name="Gladieux P."/>
            <person name="Thoren M.H."/>
            <person name="Johannesson H."/>
        </authorList>
    </citation>
    <scope>NUCLEOTIDE SEQUENCE</scope>
    <source>
        <strain evidence="8">PSN293</strain>
    </source>
</reference>
<evidence type="ECO:0000256" key="2">
    <source>
        <dbReference type="ARBA" id="ARBA00022692"/>
    </source>
</evidence>
<keyword evidence="4 6" id="KW-0472">Membrane</keyword>
<feature type="transmembrane region" description="Helical" evidence="6">
    <location>
        <begin position="92"/>
        <end position="115"/>
    </location>
</feature>
<evidence type="ECO:0000313" key="8">
    <source>
        <dbReference type="EMBL" id="KAK4217968.1"/>
    </source>
</evidence>
<comment type="subcellular location">
    <subcellularLocation>
        <location evidence="1">Membrane</location>
    </subcellularLocation>
</comment>
<evidence type="ECO:0000256" key="3">
    <source>
        <dbReference type="ARBA" id="ARBA00022989"/>
    </source>
</evidence>
<feature type="compositionally biased region" description="Basic and acidic residues" evidence="5">
    <location>
        <begin position="120"/>
        <end position="135"/>
    </location>
</feature>
<evidence type="ECO:0000256" key="5">
    <source>
        <dbReference type="SAM" id="MobiDB-lite"/>
    </source>
</evidence>
<dbReference type="InterPro" id="IPR025423">
    <property type="entry name" value="TMEM205-like"/>
</dbReference>
<feature type="transmembrane region" description="Helical" evidence="6">
    <location>
        <begin position="159"/>
        <end position="178"/>
    </location>
</feature>
<dbReference type="AlphaFoldDB" id="A0AAN6YES6"/>
<evidence type="ECO:0000256" key="1">
    <source>
        <dbReference type="ARBA" id="ARBA00004370"/>
    </source>
</evidence>
<sequence length="181" mass="19460">MAAASLLSPGPYHILSYGTLLGTTFFHSFVGGIISFQVLTRPQFSALMAKIFPVYFSMQTALPVVMALTYPGDSSSYSPSGIAGVFDSSNRWGVLVPIAAIFASGLANLAVVGPATTRCMDERKRQERKDGKKNYDVPPHSQEMEALNKKFSMLHGISSLLNLGTLFAAVAYGFSLAARLQ</sequence>
<reference evidence="8" key="1">
    <citation type="journal article" date="2023" name="Mol. Phylogenet. Evol.">
        <title>Genome-scale phylogeny and comparative genomics of the fungal order Sordariales.</title>
        <authorList>
            <person name="Hensen N."/>
            <person name="Bonometti L."/>
            <person name="Westerberg I."/>
            <person name="Brannstrom I.O."/>
            <person name="Guillou S."/>
            <person name="Cros-Aarteil S."/>
            <person name="Calhoun S."/>
            <person name="Haridas S."/>
            <person name="Kuo A."/>
            <person name="Mondo S."/>
            <person name="Pangilinan J."/>
            <person name="Riley R."/>
            <person name="LaButti K."/>
            <person name="Andreopoulos B."/>
            <person name="Lipzen A."/>
            <person name="Chen C."/>
            <person name="Yan M."/>
            <person name="Daum C."/>
            <person name="Ng V."/>
            <person name="Clum A."/>
            <person name="Steindorff A."/>
            <person name="Ohm R.A."/>
            <person name="Martin F."/>
            <person name="Silar P."/>
            <person name="Natvig D.O."/>
            <person name="Lalanne C."/>
            <person name="Gautier V."/>
            <person name="Ament-Velasquez S.L."/>
            <person name="Kruys A."/>
            <person name="Hutchinson M.I."/>
            <person name="Powell A.J."/>
            <person name="Barry K."/>
            <person name="Miller A.N."/>
            <person name="Grigoriev I.V."/>
            <person name="Debuchy R."/>
            <person name="Gladieux P."/>
            <person name="Hiltunen Thoren M."/>
            <person name="Johannesson H."/>
        </authorList>
    </citation>
    <scope>NUCLEOTIDE SEQUENCE</scope>
    <source>
        <strain evidence="8">PSN293</strain>
    </source>
</reference>
<dbReference type="Proteomes" id="UP001301769">
    <property type="component" value="Unassembled WGS sequence"/>
</dbReference>
<keyword evidence="9" id="KW-1185">Reference proteome</keyword>
<feature type="transmembrane region" description="Helical" evidence="6">
    <location>
        <begin position="51"/>
        <end position="72"/>
    </location>
</feature>
<dbReference type="InterPro" id="IPR053009">
    <property type="entry name" value="Xanthocillin_Biosynth-Assoc"/>
</dbReference>
<accession>A0AAN6YES6</accession>
<protein>
    <recommendedName>
        <fullName evidence="7">TMEM205-like domain-containing protein</fullName>
    </recommendedName>
</protein>
<dbReference type="Pfam" id="PF13664">
    <property type="entry name" value="DUF4149"/>
    <property type="match status" value="1"/>
</dbReference>
<proteinExistence type="predicted"/>
<feature type="domain" description="TMEM205-like" evidence="7">
    <location>
        <begin position="15"/>
        <end position="124"/>
    </location>
</feature>
<dbReference type="PANTHER" id="PTHR23241:SF106">
    <property type="entry name" value="DUF4149 DOMAIN-CONTAINING PROTEIN"/>
    <property type="match status" value="1"/>
</dbReference>
<keyword evidence="3 6" id="KW-1133">Transmembrane helix</keyword>
<evidence type="ECO:0000256" key="6">
    <source>
        <dbReference type="SAM" id="Phobius"/>
    </source>
</evidence>
<dbReference type="PANTHER" id="PTHR23241">
    <property type="entry name" value="LATE EMBRYOGENESIS ABUNDANT PLANTS LEA-RELATED"/>
    <property type="match status" value="1"/>
</dbReference>
<gene>
    <name evidence="8" type="ORF">QBC37DRAFT_437754</name>
</gene>